<organism evidence="1 2">
    <name type="scientific">Sulfoacidibacillus thermotolerans</name>
    <name type="common">Acidibacillus sulfuroxidans</name>
    <dbReference type="NCBI Taxonomy" id="1765684"/>
    <lineage>
        <taxon>Bacteria</taxon>
        <taxon>Bacillati</taxon>
        <taxon>Bacillota</taxon>
        <taxon>Bacilli</taxon>
        <taxon>Bacillales</taxon>
        <taxon>Alicyclobacillaceae</taxon>
        <taxon>Sulfoacidibacillus</taxon>
    </lineage>
</organism>
<dbReference type="EMBL" id="MPDK01000005">
    <property type="protein sequence ID" value="PWI58235.1"/>
    <property type="molecule type" value="Genomic_DNA"/>
</dbReference>
<evidence type="ECO:0000313" key="1">
    <source>
        <dbReference type="EMBL" id="PWI58235.1"/>
    </source>
</evidence>
<protein>
    <submittedName>
        <fullName evidence="1">Uncharacterized protein</fullName>
    </submittedName>
</protein>
<sequence length="207" mass="22902">MKVGSQKNIGLKSLREMRRQSYTKRLALFVILCAVAWMIVYFEQTGGFIKQTDRVQTQHLQDSGFTEDLSLQTVSNAKTEQIATSLKTAVPGLQELFVQKMADGGVSIVATSSLRGLPHTYLTASDDATRYLLAAYRLPGIRVDFAALYIEEDGHYIMAVGLGDQAAKTLALKTFAPDQGVQLTRELASVDRYTHALTNQAFAEYRS</sequence>
<evidence type="ECO:0000313" key="2">
    <source>
        <dbReference type="Proteomes" id="UP000245380"/>
    </source>
</evidence>
<name>A0A2U3DAE9_SULT2</name>
<dbReference type="Proteomes" id="UP000245380">
    <property type="component" value="Unassembled WGS sequence"/>
</dbReference>
<keyword evidence="2" id="KW-1185">Reference proteome</keyword>
<gene>
    <name evidence="1" type="ORF">BM613_04725</name>
</gene>
<proteinExistence type="predicted"/>
<accession>A0A2U3DAE9</accession>
<reference evidence="1 2" key="1">
    <citation type="submission" date="2016-11" db="EMBL/GenBank/DDBJ databases">
        <title>Comparative genomics of Acidibacillus ferroxidans species.</title>
        <authorList>
            <person name="Oliveira G."/>
            <person name="Nunes G."/>
            <person name="Oliveira R."/>
            <person name="Araujo F."/>
            <person name="Salim A."/>
            <person name="Scholte L."/>
            <person name="Morais D."/>
            <person name="Nancucheo I."/>
            <person name="Johnson D.B."/>
            <person name="Grail B."/>
            <person name="Bittencourt J."/>
            <person name="Valadares R."/>
        </authorList>
    </citation>
    <scope>NUCLEOTIDE SEQUENCE [LARGE SCALE GENOMIC DNA]</scope>
    <source>
        <strain evidence="1 2">Y002</strain>
    </source>
</reference>
<comment type="caution">
    <text evidence="1">The sequence shown here is derived from an EMBL/GenBank/DDBJ whole genome shotgun (WGS) entry which is preliminary data.</text>
</comment>
<dbReference type="RefSeq" id="WP_109430028.1">
    <property type="nucleotide sequence ID" value="NZ_MPDK01000005.1"/>
</dbReference>
<dbReference type="AlphaFoldDB" id="A0A2U3DAE9"/>